<proteinExistence type="predicted"/>
<evidence type="ECO:0000313" key="1">
    <source>
        <dbReference type="EMBL" id="JAH07132.1"/>
    </source>
</evidence>
<accession>A0A0E9PS61</accession>
<dbReference type="AlphaFoldDB" id="A0A0E9PS61"/>
<organism evidence="1">
    <name type="scientific">Anguilla anguilla</name>
    <name type="common">European freshwater eel</name>
    <name type="synonym">Muraena anguilla</name>
    <dbReference type="NCBI Taxonomy" id="7936"/>
    <lineage>
        <taxon>Eukaryota</taxon>
        <taxon>Metazoa</taxon>
        <taxon>Chordata</taxon>
        <taxon>Craniata</taxon>
        <taxon>Vertebrata</taxon>
        <taxon>Euteleostomi</taxon>
        <taxon>Actinopterygii</taxon>
        <taxon>Neopterygii</taxon>
        <taxon>Teleostei</taxon>
        <taxon>Anguilliformes</taxon>
        <taxon>Anguillidae</taxon>
        <taxon>Anguilla</taxon>
    </lineage>
</organism>
<reference evidence="1" key="1">
    <citation type="submission" date="2014-11" db="EMBL/GenBank/DDBJ databases">
        <authorList>
            <person name="Amaro Gonzalez C."/>
        </authorList>
    </citation>
    <scope>NUCLEOTIDE SEQUENCE</scope>
</reference>
<reference evidence="1" key="2">
    <citation type="journal article" date="2015" name="Fish Shellfish Immunol.">
        <title>Early steps in the European eel (Anguilla anguilla)-Vibrio vulnificus interaction in the gills: Role of the RtxA13 toxin.</title>
        <authorList>
            <person name="Callol A."/>
            <person name="Pajuelo D."/>
            <person name="Ebbesson L."/>
            <person name="Teles M."/>
            <person name="MacKenzie S."/>
            <person name="Amaro C."/>
        </authorList>
    </citation>
    <scope>NUCLEOTIDE SEQUENCE</scope>
</reference>
<protein>
    <submittedName>
        <fullName evidence="1">Uncharacterized protein</fullName>
    </submittedName>
</protein>
<dbReference type="EMBL" id="GBXM01101445">
    <property type="protein sequence ID" value="JAH07132.1"/>
    <property type="molecule type" value="Transcribed_RNA"/>
</dbReference>
<name>A0A0E9PS61_ANGAN</name>
<sequence>MCTIFLGFFKMYFYLYISYLRNTICRGLDHEQQGQLCRTPQPQSAVLVT</sequence>